<dbReference type="GO" id="GO:0004832">
    <property type="term" value="F:valine-tRNA ligase activity"/>
    <property type="evidence" value="ECO:0007669"/>
    <property type="project" value="UniProtKB-EC"/>
</dbReference>
<evidence type="ECO:0000313" key="12">
    <source>
        <dbReference type="EMBL" id="SVB68046.1"/>
    </source>
</evidence>
<evidence type="ECO:0000256" key="10">
    <source>
        <dbReference type="ARBA" id="ARBA00029936"/>
    </source>
</evidence>
<name>A0A382FY84_9ZZZZ</name>
<keyword evidence="7" id="KW-0067">ATP-binding</keyword>
<evidence type="ECO:0000256" key="3">
    <source>
        <dbReference type="ARBA" id="ARBA00013169"/>
    </source>
</evidence>
<dbReference type="Pfam" id="PF00133">
    <property type="entry name" value="tRNA-synt_1"/>
    <property type="match status" value="1"/>
</dbReference>
<comment type="subunit">
    <text evidence="2">Monomer.</text>
</comment>
<dbReference type="PANTHER" id="PTHR11946:SF93">
    <property type="entry name" value="VALINE--TRNA LIGASE, CHLOROPLASTIC_MITOCHONDRIAL 2"/>
    <property type="match status" value="1"/>
</dbReference>
<evidence type="ECO:0000256" key="5">
    <source>
        <dbReference type="ARBA" id="ARBA00022598"/>
    </source>
</evidence>
<protein>
    <recommendedName>
        <fullName evidence="3">valine--tRNA ligase</fullName>
        <ecNumber evidence="3">6.1.1.9</ecNumber>
    </recommendedName>
    <alternativeName>
        <fullName evidence="10">Valyl-tRNA synthetase</fullName>
    </alternativeName>
</protein>
<evidence type="ECO:0000256" key="9">
    <source>
        <dbReference type="ARBA" id="ARBA00023146"/>
    </source>
</evidence>
<keyword evidence="4" id="KW-0963">Cytoplasm</keyword>
<dbReference type="AlphaFoldDB" id="A0A382FY84"/>
<keyword evidence="8" id="KW-0648">Protein biosynthesis</keyword>
<evidence type="ECO:0000256" key="2">
    <source>
        <dbReference type="ARBA" id="ARBA00011245"/>
    </source>
</evidence>
<keyword evidence="9" id="KW-0030">Aminoacyl-tRNA synthetase</keyword>
<reference evidence="12" key="1">
    <citation type="submission" date="2018-05" db="EMBL/GenBank/DDBJ databases">
        <authorList>
            <person name="Lanie J.A."/>
            <person name="Ng W.-L."/>
            <person name="Kazmierczak K.M."/>
            <person name="Andrzejewski T.M."/>
            <person name="Davidsen T.M."/>
            <person name="Wayne K.J."/>
            <person name="Tettelin H."/>
            <person name="Glass J.I."/>
            <person name="Rusch D."/>
            <person name="Podicherti R."/>
            <person name="Tsui H.-C.T."/>
            <person name="Winkler M.E."/>
        </authorList>
    </citation>
    <scope>NUCLEOTIDE SEQUENCE</scope>
</reference>
<dbReference type="GO" id="GO:0005829">
    <property type="term" value="C:cytosol"/>
    <property type="evidence" value="ECO:0007669"/>
    <property type="project" value="TreeGrafter"/>
</dbReference>
<dbReference type="GO" id="GO:0006438">
    <property type="term" value="P:valyl-tRNA aminoacylation"/>
    <property type="evidence" value="ECO:0007669"/>
    <property type="project" value="InterPro"/>
</dbReference>
<dbReference type="PANTHER" id="PTHR11946">
    <property type="entry name" value="VALYL-TRNA SYNTHETASES"/>
    <property type="match status" value="1"/>
</dbReference>
<dbReference type="SUPFAM" id="SSF52374">
    <property type="entry name" value="Nucleotidylyl transferase"/>
    <property type="match status" value="1"/>
</dbReference>
<dbReference type="Gene3D" id="3.40.50.620">
    <property type="entry name" value="HUPs"/>
    <property type="match status" value="1"/>
</dbReference>
<dbReference type="InterPro" id="IPR002300">
    <property type="entry name" value="aa-tRNA-synth_Ia"/>
</dbReference>
<evidence type="ECO:0000256" key="6">
    <source>
        <dbReference type="ARBA" id="ARBA00022741"/>
    </source>
</evidence>
<proteinExistence type="predicted"/>
<evidence type="ECO:0000256" key="8">
    <source>
        <dbReference type="ARBA" id="ARBA00022917"/>
    </source>
</evidence>
<accession>A0A382FY84</accession>
<dbReference type="InterPro" id="IPR014729">
    <property type="entry name" value="Rossmann-like_a/b/a_fold"/>
</dbReference>
<organism evidence="12">
    <name type="scientific">marine metagenome</name>
    <dbReference type="NCBI Taxonomy" id="408172"/>
    <lineage>
        <taxon>unclassified sequences</taxon>
        <taxon>metagenomes</taxon>
        <taxon>ecological metagenomes</taxon>
    </lineage>
</organism>
<comment type="subcellular location">
    <subcellularLocation>
        <location evidence="1">Cytoplasm</location>
    </subcellularLocation>
</comment>
<dbReference type="InterPro" id="IPR002303">
    <property type="entry name" value="Valyl-tRNA_ligase"/>
</dbReference>
<feature type="domain" description="Aminoacyl-tRNA synthetase class Ia" evidence="11">
    <location>
        <begin position="1"/>
        <end position="155"/>
    </location>
</feature>
<dbReference type="InterPro" id="IPR001412">
    <property type="entry name" value="aa-tRNA-synth_I_CS"/>
</dbReference>
<dbReference type="FunFam" id="3.40.50.620:FF:000032">
    <property type="entry name" value="Valine--tRNA ligase"/>
    <property type="match status" value="1"/>
</dbReference>
<feature type="non-terminal residue" evidence="12">
    <location>
        <position position="168"/>
    </location>
</feature>
<keyword evidence="5" id="KW-0436">Ligase</keyword>
<evidence type="ECO:0000256" key="7">
    <source>
        <dbReference type="ARBA" id="ARBA00022840"/>
    </source>
</evidence>
<dbReference type="EMBL" id="UINC01052567">
    <property type="protein sequence ID" value="SVB68046.1"/>
    <property type="molecule type" value="Genomic_DNA"/>
</dbReference>
<keyword evidence="6" id="KW-0547">Nucleotide-binding</keyword>
<evidence type="ECO:0000256" key="1">
    <source>
        <dbReference type="ARBA" id="ARBA00004496"/>
    </source>
</evidence>
<evidence type="ECO:0000256" key="4">
    <source>
        <dbReference type="ARBA" id="ARBA00022490"/>
    </source>
</evidence>
<dbReference type="PROSITE" id="PS00178">
    <property type="entry name" value="AA_TRNA_LIGASE_I"/>
    <property type="match status" value="1"/>
</dbReference>
<dbReference type="GO" id="GO:0005524">
    <property type="term" value="F:ATP binding"/>
    <property type="evidence" value="ECO:0007669"/>
    <property type="project" value="UniProtKB-KW"/>
</dbReference>
<dbReference type="EC" id="6.1.1.9" evidence="3"/>
<gene>
    <name evidence="12" type="ORF">METZ01_LOCUS220900</name>
</gene>
<evidence type="ECO:0000259" key="11">
    <source>
        <dbReference type="Pfam" id="PF00133"/>
    </source>
</evidence>
<sequence length="168" mass="19623">MIPPPNVTGTLHMGHGFQNTLIDVLIRYKRMSGYDALWQVGTDHAGIATQMVVERQLEEKGKSKEDIGREKFEKKVWKWKDKSGNKITRQLRRLGASVDWSRETFTMDPRMSEAVQEVFIKLYEEGLIYRGKRLVNWDIDLQTALSDLEVTHTEESGFLWFFQYPVLN</sequence>